<evidence type="ECO:0000313" key="2">
    <source>
        <dbReference type="Proteomes" id="UP000239187"/>
    </source>
</evidence>
<protein>
    <submittedName>
        <fullName evidence="1">Uncharacterized protein</fullName>
    </submittedName>
</protein>
<name>A0A2L0UHY0_9MICC</name>
<gene>
    <name evidence="1" type="ORF">CVO76_15340</name>
</gene>
<proteinExistence type="predicted"/>
<evidence type="ECO:0000313" key="1">
    <source>
        <dbReference type="EMBL" id="AUZ88864.1"/>
    </source>
</evidence>
<organism evidence="1 2">
    <name type="scientific">Arthrobacter agilis</name>
    <dbReference type="NCBI Taxonomy" id="37921"/>
    <lineage>
        <taxon>Bacteria</taxon>
        <taxon>Bacillati</taxon>
        <taxon>Actinomycetota</taxon>
        <taxon>Actinomycetes</taxon>
        <taxon>Micrococcales</taxon>
        <taxon>Micrococcaceae</taxon>
        <taxon>Arthrobacter</taxon>
    </lineage>
</organism>
<dbReference type="AlphaFoldDB" id="A0A2L0UHY0"/>
<sequence length="90" mass="9539">MDLQCPATAVLVDDAGIPPSWLARLPIAGRFGCRGHEALVALVNATADLYRGETFVVAAPSPDIEEALRSQGVAAVVPLVIEVDSEGWRR</sequence>
<dbReference type="Proteomes" id="UP000239187">
    <property type="component" value="Chromosome"/>
</dbReference>
<dbReference type="EMBL" id="CP024915">
    <property type="protein sequence ID" value="AUZ88864.1"/>
    <property type="molecule type" value="Genomic_DNA"/>
</dbReference>
<feature type="non-terminal residue" evidence="1">
    <location>
        <position position="90"/>
    </location>
</feature>
<reference evidence="1 2" key="1">
    <citation type="submission" date="2017-11" db="EMBL/GenBank/DDBJ databases">
        <title>Draft genome of Arthrobacter agilis strain UMCV2, a plant growth-promoting rhizobacterium and biocontrol capacity of phytopathogenic fungi.</title>
        <authorList>
            <person name="Martinez-Camara R."/>
            <person name="Santoyo G."/>
            <person name="Moreno-Hagelsieb G."/>
            <person name="Valencia-Cantero E."/>
        </authorList>
    </citation>
    <scope>NUCLEOTIDE SEQUENCE [LARGE SCALE GENOMIC DNA]</scope>
    <source>
        <strain evidence="1 2">UMCV2</strain>
    </source>
</reference>
<dbReference type="RefSeq" id="WP_208740018.1">
    <property type="nucleotide sequence ID" value="NZ_CP024915.1"/>
</dbReference>
<accession>A0A2L0UHY0</accession>